<dbReference type="Gene3D" id="3.30.590.10">
    <property type="entry name" value="Glutamine synthetase/guanido kinase, catalytic domain"/>
    <property type="match status" value="1"/>
</dbReference>
<dbReference type="Proteomes" id="UP000666240">
    <property type="component" value="Unassembled WGS sequence"/>
</dbReference>
<feature type="domain" description="GS catalytic" evidence="10">
    <location>
        <begin position="146"/>
        <end position="487"/>
    </location>
</feature>
<evidence type="ECO:0000313" key="11">
    <source>
        <dbReference type="EMBL" id="MBP0438702.1"/>
    </source>
</evidence>
<gene>
    <name evidence="11" type="ORF">J5Y06_08585</name>
</gene>
<name>A0A8J7R6D0_9HYPH</name>
<proteinExistence type="inferred from homology"/>
<dbReference type="GO" id="GO:0006542">
    <property type="term" value="P:glutamine biosynthetic process"/>
    <property type="evidence" value="ECO:0007669"/>
    <property type="project" value="InterPro"/>
</dbReference>
<dbReference type="RefSeq" id="WP_209334724.1">
    <property type="nucleotide sequence ID" value="NZ_JAGIYY010000002.1"/>
</dbReference>
<evidence type="ECO:0000256" key="6">
    <source>
        <dbReference type="ARBA" id="ARBA00023231"/>
    </source>
</evidence>
<evidence type="ECO:0000256" key="4">
    <source>
        <dbReference type="ARBA" id="ARBA00022741"/>
    </source>
</evidence>
<reference evidence="11" key="1">
    <citation type="submission" date="2021-03" db="EMBL/GenBank/DDBJ databases">
        <title>Genome sequencing and assembly of Tianweitania sediminis.</title>
        <authorList>
            <person name="Chhetri G."/>
        </authorList>
    </citation>
    <scope>NUCLEOTIDE SEQUENCE</scope>
    <source>
        <strain evidence="11">Z8</strain>
    </source>
</reference>
<evidence type="ECO:0000313" key="12">
    <source>
        <dbReference type="Proteomes" id="UP000666240"/>
    </source>
</evidence>
<dbReference type="InterPro" id="IPR036651">
    <property type="entry name" value="Gln_synt_N_sf"/>
</dbReference>
<dbReference type="GO" id="GO:0005524">
    <property type="term" value="F:ATP binding"/>
    <property type="evidence" value="ECO:0007669"/>
    <property type="project" value="UniProtKB-KW"/>
</dbReference>
<evidence type="ECO:0000256" key="1">
    <source>
        <dbReference type="ARBA" id="ARBA00001946"/>
    </source>
</evidence>
<dbReference type="SUPFAM" id="SSF55931">
    <property type="entry name" value="Glutamine synthetase/guanido kinase"/>
    <property type="match status" value="1"/>
</dbReference>
<evidence type="ECO:0000256" key="2">
    <source>
        <dbReference type="ARBA" id="ARBA00003117"/>
    </source>
</evidence>
<evidence type="ECO:0000259" key="9">
    <source>
        <dbReference type="PROSITE" id="PS51986"/>
    </source>
</evidence>
<keyword evidence="6" id="KW-0535">Nitrogen fixation</keyword>
<keyword evidence="4" id="KW-0547">Nucleotide-binding</keyword>
<keyword evidence="5" id="KW-0067">ATP-binding</keyword>
<accession>A0A8J7R6D0</accession>
<keyword evidence="12" id="KW-1185">Reference proteome</keyword>
<dbReference type="SUPFAM" id="SSF54368">
    <property type="entry name" value="Glutamine synthetase, N-terminal domain"/>
    <property type="match status" value="1"/>
</dbReference>
<comment type="cofactor">
    <cofactor evidence="1">
        <name>Mg(2+)</name>
        <dbReference type="ChEBI" id="CHEBI:18420"/>
    </cofactor>
</comment>
<dbReference type="InterPro" id="IPR008147">
    <property type="entry name" value="Gln_synt_N"/>
</dbReference>
<protein>
    <submittedName>
        <fullName evidence="11">Glutamine synthetase</fullName>
    </submittedName>
</protein>
<dbReference type="PANTHER" id="PTHR43785:SF12">
    <property type="entry name" value="TYPE-1 GLUTAMINE SYNTHETASE 2"/>
    <property type="match status" value="1"/>
</dbReference>
<dbReference type="Gene3D" id="3.10.20.70">
    <property type="entry name" value="Glutamine synthetase, N-terminal domain"/>
    <property type="match status" value="1"/>
</dbReference>
<dbReference type="PROSITE" id="PS51986">
    <property type="entry name" value="GS_BETA_GRASP"/>
    <property type="match status" value="1"/>
</dbReference>
<organism evidence="11 12">
    <name type="scientific">Tianweitania sediminis</name>
    <dbReference type="NCBI Taxonomy" id="1502156"/>
    <lineage>
        <taxon>Bacteria</taxon>
        <taxon>Pseudomonadati</taxon>
        <taxon>Pseudomonadota</taxon>
        <taxon>Alphaproteobacteria</taxon>
        <taxon>Hyphomicrobiales</taxon>
        <taxon>Phyllobacteriaceae</taxon>
        <taxon>Tianweitania</taxon>
    </lineage>
</organism>
<dbReference type="SMART" id="SM01230">
    <property type="entry name" value="Gln-synt_C"/>
    <property type="match status" value="1"/>
</dbReference>
<evidence type="ECO:0000259" key="10">
    <source>
        <dbReference type="PROSITE" id="PS51987"/>
    </source>
</evidence>
<evidence type="ECO:0000256" key="5">
    <source>
        <dbReference type="ARBA" id="ARBA00022840"/>
    </source>
</evidence>
<sequence>MTDRFDSKIRNGFLARSELLDEEAIRKAVALLSGLEKQGIETVRVLFPDQHGVLRGKTIVASALASTFASGMAAPSTLLLKDTSNRTVFSVWSGQDSGSWVPMGGAGDILLCPDPDTFRVLPWSPHSAWILCDTYTKDGAPIGFAPRNILRKAVAQLANHDLALVVGLEVEFHVYETTDARMEHASATMPNQPPVTRPVSLGYQFLAEVRYDRLEWIMDELRRHAEQLNLPVRSTEVEMGPSQFEFTFDPADPLTHADNMMMFRTMVKEVCARRGLHATFMCRPKVENGAASGWHLHQSLVRPATGQNLFVPEQADQPTELAGQWIAGLLAHARESCLLTTPTVNGYKRYQPFQLAPDRIQWGQDNRGAMIRALMKPGDQASRIENRVAETAANPYYFFATQILSGLDGICSQMTPPRAVETPYNSDAAALPKSMIAAVEAFESSPFYRRELGDEFVNYITHIKRSEWDRYLMTVTEWEQAEYFSLF</sequence>
<comment type="caution">
    <text evidence="11">The sequence shown here is derived from an EMBL/GenBank/DDBJ whole genome shotgun (WGS) entry which is preliminary data.</text>
</comment>
<evidence type="ECO:0000256" key="7">
    <source>
        <dbReference type="PROSITE-ProRule" id="PRU01330"/>
    </source>
</evidence>
<evidence type="ECO:0000256" key="3">
    <source>
        <dbReference type="ARBA" id="ARBA00022598"/>
    </source>
</evidence>
<dbReference type="InterPro" id="IPR008146">
    <property type="entry name" value="Gln_synth_cat_dom"/>
</dbReference>
<keyword evidence="3" id="KW-0436">Ligase</keyword>
<feature type="domain" description="GS beta-grasp" evidence="9">
    <location>
        <begin position="38"/>
        <end position="139"/>
    </location>
</feature>
<dbReference type="GO" id="GO:0004356">
    <property type="term" value="F:glutamine synthetase activity"/>
    <property type="evidence" value="ECO:0007669"/>
    <property type="project" value="InterPro"/>
</dbReference>
<evidence type="ECO:0000256" key="8">
    <source>
        <dbReference type="RuleBase" id="RU000384"/>
    </source>
</evidence>
<dbReference type="PROSITE" id="PS51987">
    <property type="entry name" value="GS_CATALYTIC"/>
    <property type="match status" value="1"/>
</dbReference>
<comment type="function">
    <text evidence="2">Catalyzes the ATP-dependent biosynthesis of glutamine from glutamate and ammonia.</text>
</comment>
<dbReference type="PANTHER" id="PTHR43785">
    <property type="entry name" value="GAMMA-GLUTAMYLPUTRESCINE SYNTHETASE"/>
    <property type="match status" value="1"/>
</dbReference>
<dbReference type="EMBL" id="JAGIYY010000002">
    <property type="protein sequence ID" value="MBP0438702.1"/>
    <property type="molecule type" value="Genomic_DNA"/>
</dbReference>
<dbReference type="InterPro" id="IPR014746">
    <property type="entry name" value="Gln_synth/guanido_kin_cat_dom"/>
</dbReference>
<dbReference type="AlphaFoldDB" id="A0A8J7R6D0"/>
<dbReference type="Pfam" id="PF00120">
    <property type="entry name" value="Gln-synt_C"/>
    <property type="match status" value="1"/>
</dbReference>
<comment type="similarity">
    <text evidence="7 8">Belongs to the glutamine synthetase family.</text>
</comment>